<dbReference type="EMBL" id="JAHQIW010002880">
    <property type="protein sequence ID" value="KAJ1356756.1"/>
    <property type="molecule type" value="Genomic_DNA"/>
</dbReference>
<keyword evidence="2" id="KW-1185">Reference proteome</keyword>
<comment type="caution">
    <text evidence="1">The sequence shown here is derived from an EMBL/GenBank/DDBJ whole genome shotgun (WGS) entry which is preliminary data.</text>
</comment>
<sequence>MESLMSLKHTVEPIPTFVSQHILVERSLSDQYICEQLLRGDARLQNSPNVLNVTAQDRFVVDTVTFAAMFLRFNGFSMVF</sequence>
<proteinExistence type="predicted"/>
<organism evidence="1 2">
    <name type="scientific">Parelaphostrongylus tenuis</name>
    <name type="common">Meningeal worm</name>
    <dbReference type="NCBI Taxonomy" id="148309"/>
    <lineage>
        <taxon>Eukaryota</taxon>
        <taxon>Metazoa</taxon>
        <taxon>Ecdysozoa</taxon>
        <taxon>Nematoda</taxon>
        <taxon>Chromadorea</taxon>
        <taxon>Rhabditida</taxon>
        <taxon>Rhabditina</taxon>
        <taxon>Rhabditomorpha</taxon>
        <taxon>Strongyloidea</taxon>
        <taxon>Metastrongylidae</taxon>
        <taxon>Parelaphostrongylus</taxon>
    </lineage>
</organism>
<reference evidence="1" key="1">
    <citation type="submission" date="2021-06" db="EMBL/GenBank/DDBJ databases">
        <title>Parelaphostrongylus tenuis whole genome reference sequence.</title>
        <authorList>
            <person name="Garwood T.J."/>
            <person name="Larsen P.A."/>
            <person name="Fountain-Jones N.M."/>
            <person name="Garbe J.R."/>
            <person name="Macchietto M.G."/>
            <person name="Kania S.A."/>
            <person name="Gerhold R.W."/>
            <person name="Richards J.E."/>
            <person name="Wolf T.M."/>
        </authorList>
    </citation>
    <scope>NUCLEOTIDE SEQUENCE</scope>
    <source>
        <strain evidence="1">MNPRO001-30</strain>
        <tissue evidence="1">Meninges</tissue>
    </source>
</reference>
<protein>
    <submittedName>
        <fullName evidence="1">Uncharacterized protein</fullName>
    </submittedName>
</protein>
<name>A0AAD5QRZ2_PARTN</name>
<accession>A0AAD5QRZ2</accession>
<gene>
    <name evidence="1" type="ORF">KIN20_014521</name>
</gene>
<dbReference type="Proteomes" id="UP001196413">
    <property type="component" value="Unassembled WGS sequence"/>
</dbReference>
<evidence type="ECO:0000313" key="2">
    <source>
        <dbReference type="Proteomes" id="UP001196413"/>
    </source>
</evidence>
<dbReference type="AlphaFoldDB" id="A0AAD5QRZ2"/>
<evidence type="ECO:0000313" key="1">
    <source>
        <dbReference type="EMBL" id="KAJ1356756.1"/>
    </source>
</evidence>